<feature type="region of interest" description="Disordered" evidence="1">
    <location>
        <begin position="91"/>
        <end position="155"/>
    </location>
</feature>
<name>A0A7W9GBE5_9ACTN</name>
<reference evidence="2 3" key="1">
    <citation type="submission" date="2020-08" db="EMBL/GenBank/DDBJ databases">
        <title>Sequencing the genomes of 1000 actinobacteria strains.</title>
        <authorList>
            <person name="Klenk H.-P."/>
        </authorList>
    </citation>
    <scope>NUCLEOTIDE SEQUENCE [LARGE SCALE GENOMIC DNA]</scope>
    <source>
        <strain evidence="2 3">DSM 45507</strain>
    </source>
</reference>
<keyword evidence="3" id="KW-1185">Reference proteome</keyword>
<organism evidence="2 3">
    <name type="scientific">Nonomuraea jabiensis</name>
    <dbReference type="NCBI Taxonomy" id="882448"/>
    <lineage>
        <taxon>Bacteria</taxon>
        <taxon>Bacillati</taxon>
        <taxon>Actinomycetota</taxon>
        <taxon>Actinomycetes</taxon>
        <taxon>Streptosporangiales</taxon>
        <taxon>Streptosporangiaceae</taxon>
        <taxon>Nonomuraea</taxon>
    </lineage>
</organism>
<accession>A0A7W9GBE5</accession>
<proteinExistence type="predicted"/>
<feature type="compositionally biased region" description="Basic residues" evidence="1">
    <location>
        <begin position="107"/>
        <end position="119"/>
    </location>
</feature>
<sequence>MATMLDQLGVEPGHRVLEIGAGGRLVAPLDLRGVQVSVALERAGDHWAGRSVAPCGFMRMRGAFAGPEAIVLRRDPELMLGLPEWREIGDVPAALDAEPDEGGGRPAHPRLRRARPRRRQGNDHPEAPHNPGGHLRLTRQASSPVFRPPSTRRRG</sequence>
<protein>
    <submittedName>
        <fullName evidence="2">Uncharacterized protein</fullName>
    </submittedName>
</protein>
<dbReference type="AlphaFoldDB" id="A0A7W9GBE5"/>
<gene>
    <name evidence="2" type="ORF">HD596_007435</name>
</gene>
<comment type="caution">
    <text evidence="2">The sequence shown here is derived from an EMBL/GenBank/DDBJ whole genome shotgun (WGS) entry which is preliminary data.</text>
</comment>
<evidence type="ECO:0000256" key="1">
    <source>
        <dbReference type="SAM" id="MobiDB-lite"/>
    </source>
</evidence>
<evidence type="ECO:0000313" key="2">
    <source>
        <dbReference type="EMBL" id="MBB5780679.1"/>
    </source>
</evidence>
<dbReference type="Proteomes" id="UP000579153">
    <property type="component" value="Unassembled WGS sequence"/>
</dbReference>
<evidence type="ECO:0000313" key="3">
    <source>
        <dbReference type="Proteomes" id="UP000579153"/>
    </source>
</evidence>
<dbReference type="EMBL" id="JACHMB010000001">
    <property type="protein sequence ID" value="MBB5780679.1"/>
    <property type="molecule type" value="Genomic_DNA"/>
</dbReference>